<accession>A0A927BE50</accession>
<gene>
    <name evidence="1" type="ORF">IC235_11105</name>
</gene>
<dbReference type="RefSeq" id="WP_223847227.1">
    <property type="nucleotide sequence ID" value="NZ_JACXAD010000011.1"/>
</dbReference>
<evidence type="ECO:0000313" key="1">
    <source>
        <dbReference type="EMBL" id="MBD2768438.1"/>
    </source>
</evidence>
<protein>
    <submittedName>
        <fullName evidence="1">Uncharacterized protein</fullName>
    </submittedName>
</protein>
<dbReference type="AlphaFoldDB" id="A0A927BE50"/>
<comment type="caution">
    <text evidence="1">The sequence shown here is derived from an EMBL/GenBank/DDBJ whole genome shotgun (WGS) entry which is preliminary data.</text>
</comment>
<proteinExistence type="predicted"/>
<dbReference type="EMBL" id="JACXAD010000011">
    <property type="protein sequence ID" value="MBD2768438.1"/>
    <property type="molecule type" value="Genomic_DNA"/>
</dbReference>
<sequence length="75" mass="8563">MVFQQTQAQLAADGKNINDPVELIKHKQEWVEKILQMHPALVTQYGKDAMHRAIDNRILAYLNFARAAGYQNPVT</sequence>
<organism evidence="1 2">
    <name type="scientific">Hymenobacter montanus</name>
    <dbReference type="NCBI Taxonomy" id="2771359"/>
    <lineage>
        <taxon>Bacteria</taxon>
        <taxon>Pseudomonadati</taxon>
        <taxon>Bacteroidota</taxon>
        <taxon>Cytophagia</taxon>
        <taxon>Cytophagales</taxon>
        <taxon>Hymenobacteraceae</taxon>
        <taxon>Hymenobacter</taxon>
    </lineage>
</organism>
<reference evidence="1" key="1">
    <citation type="submission" date="2020-09" db="EMBL/GenBank/DDBJ databases">
        <authorList>
            <person name="Kim M.K."/>
        </authorList>
    </citation>
    <scope>NUCLEOTIDE SEQUENCE</scope>
    <source>
        <strain evidence="1">BT664</strain>
    </source>
</reference>
<keyword evidence="2" id="KW-1185">Reference proteome</keyword>
<dbReference type="Proteomes" id="UP000612233">
    <property type="component" value="Unassembled WGS sequence"/>
</dbReference>
<name>A0A927BE50_9BACT</name>
<evidence type="ECO:0000313" key="2">
    <source>
        <dbReference type="Proteomes" id="UP000612233"/>
    </source>
</evidence>